<organism evidence="7 8">
    <name type="scientific">Candidatus Marsarchaeota G1 archaeon OSP_D</name>
    <dbReference type="NCBI Taxonomy" id="1978155"/>
    <lineage>
        <taxon>Archaea</taxon>
        <taxon>Candidatus Marsarchaeota</taxon>
        <taxon>Candidatus Marsarchaeota group 1</taxon>
    </lineage>
</organism>
<dbReference type="CDD" id="cd11646">
    <property type="entry name" value="Precorrin_3B_C17_MT"/>
    <property type="match status" value="1"/>
</dbReference>
<dbReference type="InterPro" id="IPR014777">
    <property type="entry name" value="4pyrrole_Mease_sub1"/>
</dbReference>
<dbReference type="Proteomes" id="UP000240880">
    <property type="component" value="Unassembled WGS sequence"/>
</dbReference>
<dbReference type="PANTHER" id="PTHR47036">
    <property type="entry name" value="COBALT-FACTOR III C(17)-METHYLTRANSFERASE-RELATED"/>
    <property type="match status" value="1"/>
</dbReference>
<dbReference type="Gene3D" id="3.30.950.10">
    <property type="entry name" value="Methyltransferase, Cobalt-precorrin-4 Transmethylase, Domain 2"/>
    <property type="match status" value="1"/>
</dbReference>
<reference evidence="7 8" key="1">
    <citation type="submission" date="2017-04" db="EMBL/GenBank/DDBJ databases">
        <title>Novel microbial lineages endemic to geothermal iron-oxide mats fill important gaps in the evolutionary history of Archaea.</title>
        <authorList>
            <person name="Jay Z.J."/>
            <person name="Beam J.P."/>
            <person name="Dlakic M."/>
            <person name="Rusch D.B."/>
            <person name="Kozubal M.A."/>
            <person name="Inskeep W.P."/>
        </authorList>
    </citation>
    <scope>NUCLEOTIDE SEQUENCE [LARGE SCALE GENOMIC DNA]</scope>
    <source>
        <strain evidence="7">OSP_D</strain>
    </source>
</reference>
<keyword evidence="5" id="KW-0949">S-adenosyl-L-methionine</keyword>
<dbReference type="Gene3D" id="3.40.1010.10">
    <property type="entry name" value="Cobalt-precorrin-4 Transmethylase, Domain 1"/>
    <property type="match status" value="1"/>
</dbReference>
<dbReference type="InterPro" id="IPR014776">
    <property type="entry name" value="4pyrrole_Mease_sub2"/>
</dbReference>
<dbReference type="PANTHER" id="PTHR47036:SF1">
    <property type="entry name" value="COBALT-FACTOR III C(17)-METHYLTRANSFERASE-RELATED"/>
    <property type="match status" value="1"/>
</dbReference>
<evidence type="ECO:0000259" key="6">
    <source>
        <dbReference type="Pfam" id="PF00590"/>
    </source>
</evidence>
<evidence type="ECO:0000313" key="7">
    <source>
        <dbReference type="EMBL" id="PSN83260.1"/>
    </source>
</evidence>
<keyword evidence="2" id="KW-0169">Cobalamin biosynthesis</keyword>
<dbReference type="SUPFAM" id="SSF53790">
    <property type="entry name" value="Tetrapyrrole methylase"/>
    <property type="match status" value="1"/>
</dbReference>
<evidence type="ECO:0000256" key="4">
    <source>
        <dbReference type="ARBA" id="ARBA00022679"/>
    </source>
</evidence>
<evidence type="ECO:0000256" key="5">
    <source>
        <dbReference type="ARBA" id="ARBA00022691"/>
    </source>
</evidence>
<dbReference type="InterPro" id="IPR006363">
    <property type="entry name" value="Cbl_synth_CobJ/CibH_dom"/>
</dbReference>
<dbReference type="UniPathway" id="UPA00148"/>
<keyword evidence="4 7" id="KW-0808">Transferase</keyword>
<dbReference type="InterPro" id="IPR000878">
    <property type="entry name" value="4pyrrol_Mease"/>
</dbReference>
<dbReference type="AlphaFoldDB" id="A0A2R6AA11"/>
<dbReference type="GO" id="GO:0008168">
    <property type="term" value="F:methyltransferase activity"/>
    <property type="evidence" value="ECO:0007669"/>
    <property type="project" value="UniProtKB-KW"/>
</dbReference>
<evidence type="ECO:0000313" key="8">
    <source>
        <dbReference type="Proteomes" id="UP000240880"/>
    </source>
</evidence>
<comment type="caution">
    <text evidence="7">The sequence shown here is derived from an EMBL/GenBank/DDBJ whole genome shotgun (WGS) entry which is preliminary data.</text>
</comment>
<feature type="domain" description="Tetrapyrrole methylase" evidence="6">
    <location>
        <begin position="4"/>
        <end position="215"/>
    </location>
</feature>
<sequence length="265" mass="29193">MAGKLFIVGFGPGDKKHMTLRCLEAIEQSDVIVGYELYVDLIREMLENKEVYTTQMQEEIDRVKTAIQKALEGHAVSLVSSGDSGVYGMAGLVFEVLSEMRAQGLPVDIEVEVIPGVTAATAVAALLGAPLMHDFATISLSDLLTPWPVILKRIEAAAAADFVIVIYNPKSSRRVTQVVEARDVILKYRHKSTPVGIVRKAYREGQEVIVTDLEHMLNHKIDMLTTIVVGNSSTFVFNGRMVTPRGYSGKYELLKNDRVGEETIV</sequence>
<proteinExistence type="predicted"/>
<name>A0A2R6AA11_9ARCH</name>
<dbReference type="EMBL" id="NEXC01000030">
    <property type="protein sequence ID" value="PSN83260.1"/>
    <property type="molecule type" value="Genomic_DNA"/>
</dbReference>
<protein>
    <submittedName>
        <fullName evidence="7">Precorrin-3B C(17)-methyltransferase</fullName>
    </submittedName>
</protein>
<dbReference type="Pfam" id="PF00590">
    <property type="entry name" value="TP_methylase"/>
    <property type="match status" value="1"/>
</dbReference>
<dbReference type="InterPro" id="IPR051810">
    <property type="entry name" value="Precorrin_MeTrfase"/>
</dbReference>
<accession>A0A2R6AA11</accession>
<dbReference type="GO" id="GO:0032259">
    <property type="term" value="P:methylation"/>
    <property type="evidence" value="ECO:0007669"/>
    <property type="project" value="UniProtKB-KW"/>
</dbReference>
<dbReference type="InterPro" id="IPR035996">
    <property type="entry name" value="4pyrrol_Methylase_sf"/>
</dbReference>
<dbReference type="NCBIfam" id="TIGR01466">
    <property type="entry name" value="cobJ_cbiH"/>
    <property type="match status" value="1"/>
</dbReference>
<comment type="pathway">
    <text evidence="1">Cofactor biosynthesis; adenosylcobalamin biosynthesis.</text>
</comment>
<evidence type="ECO:0000256" key="2">
    <source>
        <dbReference type="ARBA" id="ARBA00022573"/>
    </source>
</evidence>
<dbReference type="GO" id="GO:0009236">
    <property type="term" value="P:cobalamin biosynthetic process"/>
    <property type="evidence" value="ECO:0007669"/>
    <property type="project" value="UniProtKB-UniPathway"/>
</dbReference>
<gene>
    <name evidence="7" type="ORF">B9Q01_05325</name>
</gene>
<keyword evidence="3 7" id="KW-0489">Methyltransferase</keyword>
<evidence type="ECO:0000256" key="3">
    <source>
        <dbReference type="ARBA" id="ARBA00022603"/>
    </source>
</evidence>
<evidence type="ECO:0000256" key="1">
    <source>
        <dbReference type="ARBA" id="ARBA00004953"/>
    </source>
</evidence>